<evidence type="ECO:0000256" key="2">
    <source>
        <dbReference type="ARBA" id="ARBA00012438"/>
    </source>
</evidence>
<dbReference type="PRINTS" id="PR00344">
    <property type="entry name" value="BCTRLSENSOR"/>
</dbReference>
<proteinExistence type="predicted"/>
<evidence type="ECO:0000256" key="4">
    <source>
        <dbReference type="ARBA" id="ARBA00022679"/>
    </source>
</evidence>
<dbReference type="CDD" id="cd00130">
    <property type="entry name" value="PAS"/>
    <property type="match status" value="2"/>
</dbReference>
<evidence type="ECO:0000256" key="1">
    <source>
        <dbReference type="ARBA" id="ARBA00000085"/>
    </source>
</evidence>
<protein>
    <recommendedName>
        <fullName evidence="2">histidine kinase</fullName>
        <ecNumber evidence="2">2.7.13.3</ecNumber>
    </recommendedName>
</protein>
<dbReference type="InterPro" id="IPR052162">
    <property type="entry name" value="Sensor_kinase/Photoreceptor"/>
</dbReference>
<evidence type="ECO:0000313" key="11">
    <source>
        <dbReference type="Proteomes" id="UP000198771"/>
    </source>
</evidence>
<dbReference type="PROSITE" id="PS50113">
    <property type="entry name" value="PAC"/>
    <property type="match status" value="1"/>
</dbReference>
<keyword evidence="3" id="KW-0597">Phosphoprotein</keyword>
<dbReference type="GO" id="GO:0000155">
    <property type="term" value="F:phosphorelay sensor kinase activity"/>
    <property type="evidence" value="ECO:0007669"/>
    <property type="project" value="InterPro"/>
</dbReference>
<keyword evidence="11" id="KW-1185">Reference proteome</keyword>
<dbReference type="InterPro" id="IPR001610">
    <property type="entry name" value="PAC"/>
</dbReference>
<dbReference type="InterPro" id="IPR000700">
    <property type="entry name" value="PAS-assoc_C"/>
</dbReference>
<name>A0A1G6CD99_9BACT</name>
<dbReference type="NCBIfam" id="TIGR00229">
    <property type="entry name" value="sensory_box"/>
    <property type="match status" value="2"/>
</dbReference>
<dbReference type="InterPro" id="IPR003594">
    <property type="entry name" value="HATPase_dom"/>
</dbReference>
<evidence type="ECO:0000259" key="7">
    <source>
        <dbReference type="PROSITE" id="PS50109"/>
    </source>
</evidence>
<dbReference type="PANTHER" id="PTHR43304:SF1">
    <property type="entry name" value="PAC DOMAIN-CONTAINING PROTEIN"/>
    <property type="match status" value="1"/>
</dbReference>
<dbReference type="CDD" id="cd00075">
    <property type="entry name" value="HATPase"/>
    <property type="match status" value="1"/>
</dbReference>
<dbReference type="InterPro" id="IPR004358">
    <property type="entry name" value="Sig_transdc_His_kin-like_C"/>
</dbReference>
<dbReference type="InterPro" id="IPR036097">
    <property type="entry name" value="HisK_dim/P_sf"/>
</dbReference>
<dbReference type="PROSITE" id="PS50112">
    <property type="entry name" value="PAS"/>
    <property type="match status" value="2"/>
</dbReference>
<accession>A0A1G6CD99</accession>
<evidence type="ECO:0000256" key="5">
    <source>
        <dbReference type="ARBA" id="ARBA00022777"/>
    </source>
</evidence>
<dbReference type="EC" id="2.7.13.3" evidence="2"/>
<evidence type="ECO:0000259" key="9">
    <source>
        <dbReference type="PROSITE" id="PS50113"/>
    </source>
</evidence>
<dbReference type="Gene3D" id="1.10.287.130">
    <property type="match status" value="1"/>
</dbReference>
<dbReference type="SMART" id="SM00387">
    <property type="entry name" value="HATPase_c"/>
    <property type="match status" value="1"/>
</dbReference>
<dbReference type="CDD" id="cd00082">
    <property type="entry name" value="HisKA"/>
    <property type="match status" value="1"/>
</dbReference>
<dbReference type="SUPFAM" id="SSF47384">
    <property type="entry name" value="Homodimeric domain of signal transducing histidine kinase"/>
    <property type="match status" value="1"/>
</dbReference>
<dbReference type="InterPro" id="IPR003661">
    <property type="entry name" value="HisK_dim/P_dom"/>
</dbReference>
<feature type="domain" description="PAS" evidence="8">
    <location>
        <begin position="184"/>
        <end position="238"/>
    </location>
</feature>
<dbReference type="AlphaFoldDB" id="A0A1G6CD99"/>
<dbReference type="SMART" id="SM00086">
    <property type="entry name" value="PAC"/>
    <property type="match status" value="2"/>
</dbReference>
<feature type="coiled-coil region" evidence="6">
    <location>
        <begin position="278"/>
        <end position="312"/>
    </location>
</feature>
<dbReference type="Gene3D" id="3.30.565.10">
    <property type="entry name" value="Histidine kinase-like ATPase, C-terminal domain"/>
    <property type="match status" value="1"/>
</dbReference>
<dbReference type="EMBL" id="FMXO01000007">
    <property type="protein sequence ID" value="SDB30880.1"/>
    <property type="molecule type" value="Genomic_DNA"/>
</dbReference>
<feature type="domain" description="Histidine kinase" evidence="7">
    <location>
        <begin position="459"/>
        <end position="692"/>
    </location>
</feature>
<keyword evidence="4" id="KW-0808">Transferase</keyword>
<feature type="domain" description="PAS" evidence="8">
    <location>
        <begin position="45"/>
        <end position="119"/>
    </location>
</feature>
<dbReference type="Pfam" id="PF13426">
    <property type="entry name" value="PAS_9"/>
    <property type="match status" value="3"/>
</dbReference>
<dbReference type="PROSITE" id="PS50109">
    <property type="entry name" value="HIS_KIN"/>
    <property type="match status" value="1"/>
</dbReference>
<reference evidence="10 11" key="1">
    <citation type="submission" date="2016-10" db="EMBL/GenBank/DDBJ databases">
        <authorList>
            <person name="de Groot N.N."/>
        </authorList>
    </citation>
    <scope>NUCLEOTIDE SEQUENCE [LARGE SCALE GENOMIC DNA]</scope>
    <source>
        <strain evidence="10 11">ASO4-2</strain>
    </source>
</reference>
<dbReference type="Proteomes" id="UP000198771">
    <property type="component" value="Unassembled WGS sequence"/>
</dbReference>
<dbReference type="SUPFAM" id="SSF55874">
    <property type="entry name" value="ATPase domain of HSP90 chaperone/DNA topoisomerase II/histidine kinase"/>
    <property type="match status" value="1"/>
</dbReference>
<dbReference type="STRING" id="617002.SAMN05660653_01500"/>
<dbReference type="SUPFAM" id="SSF55785">
    <property type="entry name" value="PYP-like sensor domain (PAS domain)"/>
    <property type="match status" value="3"/>
</dbReference>
<dbReference type="InterPro" id="IPR000014">
    <property type="entry name" value="PAS"/>
</dbReference>
<sequence>MCKTFFSHSPSPVTFLIITLKADKIVMSQTSPLTDDSGFAPGINIREVLKTAPISIFTSTPEGRYISANSATARMFGYDSPQELMDSVTDIGSQQYVNPADRLEFMRLMEEYGELVNHEFQLRRRDGTIFWCSRTAQAVRDGNGRIIAYQGFYTDISNRKRIEMDLRESEARFKALHNASFGGIAIHDQGVILECNQGLSEITGFSLEELIGMNGLLLISEKTREMVMGKIRTGYEKPYEAIGIRKNKEEYPIRLEARNIPYKGKMVRVVEFRDITERKQAEQALILAKEQAEEQARAAELAKKQAQQAGEETRRALNALRVSEEKLYALFSSMTEVVVLHELMLNEQGEPVNYLINDCNEAFTRITGLSKNDVQGKPATEAYQSQTPPYLKEYSRVALTGEPHRFETYFAPMDKYFSISAVCPSIGSFATIATDITEITRMQQMVSAKNKELEQLVYVASHDLRSPLVNVDGYGRELEFAVEDLGKALDWDHDSHAELQAAVRTPLQDMKDALHYIRTSTSQMDALLKGLLKLSRSGRAPLNISSLNMNELMARVIAAMEFQIENSGVGIVMGDLPPCRGDEVQVTQVFSNLLGNALKFLDPGRPGVIRINGNVQDIRCEYCVEDNGIGIEAGHQKNIFELFHRLDPKRSEGEGLGLTIVRQVMERLDGTVRVESEHGQGSRFIVSLPIAPGI</sequence>
<dbReference type="InterPro" id="IPR005467">
    <property type="entry name" value="His_kinase_dom"/>
</dbReference>
<evidence type="ECO:0000256" key="3">
    <source>
        <dbReference type="ARBA" id="ARBA00022553"/>
    </source>
</evidence>
<dbReference type="PANTHER" id="PTHR43304">
    <property type="entry name" value="PHYTOCHROME-LIKE PROTEIN CPH1"/>
    <property type="match status" value="1"/>
</dbReference>
<dbReference type="Pfam" id="PF02518">
    <property type="entry name" value="HATPase_c"/>
    <property type="match status" value="1"/>
</dbReference>
<evidence type="ECO:0000256" key="6">
    <source>
        <dbReference type="SAM" id="Coils"/>
    </source>
</evidence>
<dbReference type="InterPro" id="IPR035965">
    <property type="entry name" value="PAS-like_dom_sf"/>
</dbReference>
<gene>
    <name evidence="10" type="ORF">SAMN05660653_01500</name>
</gene>
<dbReference type="SMART" id="SM00091">
    <property type="entry name" value="PAS"/>
    <property type="match status" value="3"/>
</dbReference>
<comment type="catalytic activity">
    <reaction evidence="1">
        <text>ATP + protein L-histidine = ADP + protein N-phospho-L-histidine.</text>
        <dbReference type="EC" id="2.7.13.3"/>
    </reaction>
</comment>
<feature type="domain" description="PAC" evidence="9">
    <location>
        <begin position="116"/>
        <end position="168"/>
    </location>
</feature>
<organism evidence="10 11">
    <name type="scientific">Desulfonatronum thiosulfatophilum</name>
    <dbReference type="NCBI Taxonomy" id="617002"/>
    <lineage>
        <taxon>Bacteria</taxon>
        <taxon>Pseudomonadati</taxon>
        <taxon>Thermodesulfobacteriota</taxon>
        <taxon>Desulfovibrionia</taxon>
        <taxon>Desulfovibrionales</taxon>
        <taxon>Desulfonatronaceae</taxon>
        <taxon>Desulfonatronum</taxon>
    </lineage>
</organism>
<evidence type="ECO:0000313" key="10">
    <source>
        <dbReference type="EMBL" id="SDB30880.1"/>
    </source>
</evidence>
<dbReference type="InterPro" id="IPR036890">
    <property type="entry name" value="HATPase_C_sf"/>
</dbReference>
<keyword evidence="6" id="KW-0175">Coiled coil</keyword>
<evidence type="ECO:0000259" key="8">
    <source>
        <dbReference type="PROSITE" id="PS50112"/>
    </source>
</evidence>
<dbReference type="FunFam" id="3.30.565.10:FF:000006">
    <property type="entry name" value="Sensor histidine kinase WalK"/>
    <property type="match status" value="1"/>
</dbReference>
<dbReference type="Gene3D" id="3.30.450.20">
    <property type="entry name" value="PAS domain"/>
    <property type="match status" value="3"/>
</dbReference>
<keyword evidence="5" id="KW-0418">Kinase</keyword>